<keyword evidence="3" id="KW-0862">Zinc</keyword>
<proteinExistence type="predicted"/>
<keyword evidence="6" id="KW-1185">Reference proteome</keyword>
<keyword evidence="2" id="KW-0863">Zinc-finger</keyword>
<evidence type="ECO:0000313" key="6">
    <source>
        <dbReference type="Proteomes" id="UP000694867"/>
    </source>
</evidence>
<dbReference type="PROSITE" id="PS01359">
    <property type="entry name" value="ZF_PHD_1"/>
    <property type="match status" value="1"/>
</dbReference>
<dbReference type="GO" id="GO:0008270">
    <property type="term" value="F:zinc ion binding"/>
    <property type="evidence" value="ECO:0007669"/>
    <property type="project" value="UniProtKB-KW"/>
</dbReference>
<protein>
    <submittedName>
        <fullName evidence="7">Uncharacterized protein LOC114828317</fullName>
    </submittedName>
</protein>
<accession>A0AAJ7WI81</accession>
<dbReference type="RefSeq" id="XP_028967802.1">
    <property type="nucleotide sequence ID" value="XM_029111969.1"/>
</dbReference>
<feature type="domain" description="C2H2-type" evidence="5">
    <location>
        <begin position="122"/>
        <end position="143"/>
    </location>
</feature>
<sequence length="355" mass="40604">MEQSPSPHSYFDGRSLGSSDDKPSKKRNPISQTGSTPGASHTRKQSSPTVNEFLLCPHCGCRYKGKSSFTTHLRKKHPDMHTEVICYVCNSNVDEAAFERHFHEHRTVEMRQSQSSHRLLKCDFCDFTCTLDVDMIQHTGIDHDGNKVFSMARTQAQFLTKTRNSKRKFSENDSEKTMSGNEAPEVEREEVLEESVVNMDGTLVVENDQRTEILFCLKRGQSAFVERGFTEVMLHHLLISPYERSWLKLLVNLTSKYIRLPIEVSSLAQDQSQLTNFVIENEVPNSLKKFFLPEAWTHLEFIVGSKRSQFYCSVCRSIQNSRMIQCTACARRYHHHCGLAAMIPQATYDCATCCL</sequence>
<dbReference type="KEGG" id="goe:114828317"/>
<gene>
    <name evidence="7" type="primary">LOC114828317</name>
</gene>
<evidence type="ECO:0000256" key="2">
    <source>
        <dbReference type="ARBA" id="ARBA00022771"/>
    </source>
</evidence>
<organism evidence="6 7">
    <name type="scientific">Galendromus occidentalis</name>
    <name type="common">western predatory mite</name>
    <dbReference type="NCBI Taxonomy" id="34638"/>
    <lineage>
        <taxon>Eukaryota</taxon>
        <taxon>Metazoa</taxon>
        <taxon>Ecdysozoa</taxon>
        <taxon>Arthropoda</taxon>
        <taxon>Chelicerata</taxon>
        <taxon>Arachnida</taxon>
        <taxon>Acari</taxon>
        <taxon>Parasitiformes</taxon>
        <taxon>Mesostigmata</taxon>
        <taxon>Gamasina</taxon>
        <taxon>Phytoseioidea</taxon>
        <taxon>Phytoseiidae</taxon>
        <taxon>Typhlodrominae</taxon>
        <taxon>Galendromus</taxon>
    </lineage>
</organism>
<evidence type="ECO:0000256" key="1">
    <source>
        <dbReference type="ARBA" id="ARBA00022723"/>
    </source>
</evidence>
<keyword evidence="1" id="KW-0479">Metal-binding</keyword>
<feature type="region of interest" description="Disordered" evidence="4">
    <location>
        <begin position="1"/>
        <end position="47"/>
    </location>
</feature>
<name>A0AAJ7WI81_9ACAR</name>
<dbReference type="SUPFAM" id="SSF57903">
    <property type="entry name" value="FYVE/PHD zinc finger"/>
    <property type="match status" value="1"/>
</dbReference>
<dbReference type="SMART" id="SM00355">
    <property type="entry name" value="ZnF_C2H2"/>
    <property type="match status" value="3"/>
</dbReference>
<dbReference type="Proteomes" id="UP000694867">
    <property type="component" value="Unplaced"/>
</dbReference>
<feature type="domain" description="C2H2-type" evidence="5">
    <location>
        <begin position="56"/>
        <end position="77"/>
    </location>
</feature>
<dbReference type="InterPro" id="IPR011011">
    <property type="entry name" value="Znf_FYVE_PHD"/>
</dbReference>
<dbReference type="AlphaFoldDB" id="A0AAJ7WI81"/>
<dbReference type="GeneID" id="114828317"/>
<evidence type="ECO:0000313" key="7">
    <source>
        <dbReference type="RefSeq" id="XP_028967802.1"/>
    </source>
</evidence>
<reference evidence="7" key="1">
    <citation type="submission" date="2025-08" db="UniProtKB">
        <authorList>
            <consortium name="RefSeq"/>
        </authorList>
    </citation>
    <scope>IDENTIFICATION</scope>
</reference>
<dbReference type="PROSITE" id="PS00028">
    <property type="entry name" value="ZINC_FINGER_C2H2_1"/>
    <property type="match status" value="2"/>
</dbReference>
<feature type="compositionally biased region" description="Polar residues" evidence="4">
    <location>
        <begin position="29"/>
        <end position="47"/>
    </location>
</feature>
<evidence type="ECO:0000256" key="4">
    <source>
        <dbReference type="SAM" id="MobiDB-lite"/>
    </source>
</evidence>
<feature type="region of interest" description="Disordered" evidence="4">
    <location>
        <begin position="163"/>
        <end position="188"/>
    </location>
</feature>
<dbReference type="InterPro" id="IPR019786">
    <property type="entry name" value="Zinc_finger_PHD-type_CS"/>
</dbReference>
<evidence type="ECO:0000259" key="5">
    <source>
        <dbReference type="PROSITE" id="PS00028"/>
    </source>
</evidence>
<evidence type="ECO:0000256" key="3">
    <source>
        <dbReference type="ARBA" id="ARBA00022833"/>
    </source>
</evidence>
<dbReference type="InterPro" id="IPR013087">
    <property type="entry name" value="Znf_C2H2_type"/>
</dbReference>